<dbReference type="PANTHER" id="PTHR42714:SF2">
    <property type="entry name" value="TRNA MODIFICATION GTPASE GTPBP3, MITOCHONDRIAL"/>
    <property type="match status" value="1"/>
</dbReference>
<evidence type="ECO:0000256" key="9">
    <source>
        <dbReference type="ARBA" id="ARBA00023134"/>
    </source>
</evidence>
<dbReference type="EMBL" id="WKPR01000005">
    <property type="protein sequence ID" value="MSB19244.1"/>
    <property type="molecule type" value="Genomic_DNA"/>
</dbReference>
<dbReference type="AlphaFoldDB" id="A0A174WL77"/>
<comment type="subcellular location">
    <subcellularLocation>
        <location evidence="10">Cytoplasm</location>
    </subcellularLocation>
</comment>
<dbReference type="PROSITE" id="PS51709">
    <property type="entry name" value="G_TRME"/>
    <property type="match status" value="1"/>
</dbReference>
<dbReference type="GO" id="GO:0030488">
    <property type="term" value="P:tRNA methylation"/>
    <property type="evidence" value="ECO:0007669"/>
    <property type="project" value="TreeGrafter"/>
</dbReference>
<feature type="binding site" evidence="10">
    <location>
        <position position="255"/>
    </location>
    <ligand>
        <name>Mg(2+)</name>
        <dbReference type="ChEBI" id="CHEBI:18420"/>
    </ligand>
</feature>
<keyword evidence="9 10" id="KW-0342">GTP-binding</keyword>
<feature type="binding site" evidence="10">
    <location>
        <position position="85"/>
    </location>
    <ligand>
        <name>(6S)-5-formyl-5,6,7,8-tetrahydrofolate</name>
        <dbReference type="ChEBI" id="CHEBI:57457"/>
    </ligand>
</feature>
<sequence>MSEPIAAIATPPVPSAIGIVRVSGEGAIEAASAVFRAASGRPLAACESRRLVYGTLLGPDGAPIDQVLATISRAPHSYTGEDTAELQCHGSPAVLAMALEALFAQGVRQAGPGEFTKRAFLNGKLDLTQAEAVADLLEAETPAAVRQAAGQLSGALSRRVAALYDGLVDLMAHFHAVLDYPDEDIDPFRADTIREGLDAARTGLEALLRTYDRGRYIAGGVPCVLIGRPNAGKSSLLNALVGYDRAIVTDVPGTTRDTVEARCRLGGVVLRLIDTAGLRESDDAVERIGVERSRAALEGAALALLVLDGSAPLSPEDEAAMAQAAHAPRVICLINKSDRPLAFAPEELRSRFPHLCVVSAATGAGLDALGETVAALFPAGGAESAGELLTNARQADAARRALEAVTRASESLEAGITPDALLTDAEEALAALGELTGASVREDVTARIFERFCVGK</sequence>
<dbReference type="Gene3D" id="3.40.50.300">
    <property type="entry name" value="P-loop containing nucleotide triphosphate hydrolases"/>
    <property type="match status" value="1"/>
</dbReference>
<feature type="binding site" evidence="10">
    <location>
        <begin position="230"/>
        <end position="235"/>
    </location>
    <ligand>
        <name>GTP</name>
        <dbReference type="ChEBI" id="CHEBI:37565"/>
    </ligand>
</feature>
<evidence type="ECO:0000256" key="4">
    <source>
        <dbReference type="ARBA" id="ARBA00022723"/>
    </source>
</evidence>
<dbReference type="Pfam" id="PF10396">
    <property type="entry name" value="TrmE_N"/>
    <property type="match status" value="1"/>
</dbReference>
<keyword evidence="7 10" id="KW-0460">Magnesium</keyword>
<dbReference type="PANTHER" id="PTHR42714">
    <property type="entry name" value="TRNA MODIFICATION GTPASE GTPBP3"/>
    <property type="match status" value="1"/>
</dbReference>
<feature type="binding site" evidence="10">
    <location>
        <position position="254"/>
    </location>
    <ligand>
        <name>K(+)</name>
        <dbReference type="ChEBI" id="CHEBI:29103"/>
    </ligand>
</feature>
<dbReference type="InterPro" id="IPR005225">
    <property type="entry name" value="Small_GTP-bd"/>
</dbReference>
<accession>A0A174WL77</accession>
<gene>
    <name evidence="10 12" type="primary">mnmE</name>
    <name evidence="10" type="synonym">trmE</name>
    <name evidence="12" type="ORF">GKE97_06905</name>
</gene>
<feature type="binding site" evidence="10">
    <location>
        <begin position="249"/>
        <end position="255"/>
    </location>
    <ligand>
        <name>GTP</name>
        <dbReference type="ChEBI" id="CHEBI:37565"/>
    </ligand>
</feature>
<dbReference type="EC" id="3.6.-.-" evidence="10"/>
<dbReference type="GO" id="GO:0046872">
    <property type="term" value="F:metal ion binding"/>
    <property type="evidence" value="ECO:0007669"/>
    <property type="project" value="UniProtKB-KW"/>
</dbReference>
<dbReference type="HAMAP" id="MF_00379">
    <property type="entry name" value="GTPase_MnmE"/>
    <property type="match status" value="1"/>
</dbReference>
<dbReference type="InterPro" id="IPR018948">
    <property type="entry name" value="GTP-bd_TrmE_N"/>
</dbReference>
<dbReference type="CDD" id="cd14858">
    <property type="entry name" value="TrmE_N"/>
    <property type="match status" value="1"/>
</dbReference>
<dbReference type="InterPro" id="IPR031168">
    <property type="entry name" value="G_TrmE"/>
</dbReference>
<name>A0A174WL77_FLAPL</name>
<evidence type="ECO:0000256" key="8">
    <source>
        <dbReference type="ARBA" id="ARBA00022958"/>
    </source>
</evidence>
<evidence type="ECO:0000256" key="5">
    <source>
        <dbReference type="ARBA" id="ARBA00022741"/>
    </source>
</evidence>
<dbReference type="GO" id="GO:0002098">
    <property type="term" value="P:tRNA wobble uridine modification"/>
    <property type="evidence" value="ECO:0007669"/>
    <property type="project" value="TreeGrafter"/>
</dbReference>
<feature type="binding site" evidence="10">
    <location>
        <position position="230"/>
    </location>
    <ligand>
        <name>K(+)</name>
        <dbReference type="ChEBI" id="CHEBI:29103"/>
    </ligand>
</feature>
<comment type="function">
    <text evidence="10">Exhibits a very high intrinsic GTPase hydrolysis rate. Involved in the addition of a carboxymethylaminomethyl (cmnm) group at the wobble position (U34) of certain tRNAs, forming tRNA-cmnm(5)s(2)U34.</text>
</comment>
<dbReference type="InterPro" id="IPR027266">
    <property type="entry name" value="TrmE/GcvT-like"/>
</dbReference>
<feature type="binding site" evidence="10">
    <location>
        <position position="249"/>
    </location>
    <ligand>
        <name>K(+)</name>
        <dbReference type="ChEBI" id="CHEBI:29103"/>
    </ligand>
</feature>
<dbReference type="NCBIfam" id="TIGR00231">
    <property type="entry name" value="small_GTP"/>
    <property type="match status" value="1"/>
</dbReference>
<organism evidence="12 13">
    <name type="scientific">Flavonifractor plautii</name>
    <name type="common">Fusobacterium plautii</name>
    <dbReference type="NCBI Taxonomy" id="292800"/>
    <lineage>
        <taxon>Bacteria</taxon>
        <taxon>Bacillati</taxon>
        <taxon>Bacillota</taxon>
        <taxon>Clostridia</taxon>
        <taxon>Eubacteriales</taxon>
        <taxon>Oscillospiraceae</taxon>
        <taxon>Flavonifractor</taxon>
    </lineage>
</organism>
<feature type="binding site" evidence="10">
    <location>
        <position position="124"/>
    </location>
    <ligand>
        <name>(6S)-5-formyl-5,6,7,8-tetrahydrofolate</name>
        <dbReference type="ChEBI" id="CHEBI:57457"/>
    </ligand>
</feature>
<feature type="binding site" evidence="10">
    <location>
        <position position="251"/>
    </location>
    <ligand>
        <name>K(+)</name>
        <dbReference type="ChEBI" id="CHEBI:29103"/>
    </ligand>
</feature>
<keyword evidence="5 10" id="KW-0547">Nucleotide-binding</keyword>
<dbReference type="Gene3D" id="3.30.1360.120">
    <property type="entry name" value="Probable tRNA modification gtpase trme, domain 1"/>
    <property type="match status" value="1"/>
</dbReference>
<dbReference type="Proteomes" id="UP000434475">
    <property type="component" value="Unassembled WGS sequence"/>
</dbReference>
<evidence type="ECO:0000313" key="12">
    <source>
        <dbReference type="EMBL" id="MSB19244.1"/>
    </source>
</evidence>
<dbReference type="SUPFAM" id="SSF52540">
    <property type="entry name" value="P-loop containing nucleoside triphosphate hydrolases"/>
    <property type="match status" value="1"/>
</dbReference>
<feature type="binding site" evidence="10">
    <location>
        <position position="21"/>
    </location>
    <ligand>
        <name>(6S)-5-formyl-5,6,7,8-tetrahydrofolate</name>
        <dbReference type="ChEBI" id="CHEBI:57457"/>
    </ligand>
</feature>
<dbReference type="CDD" id="cd04164">
    <property type="entry name" value="trmE"/>
    <property type="match status" value="1"/>
</dbReference>
<evidence type="ECO:0000256" key="6">
    <source>
        <dbReference type="ARBA" id="ARBA00022801"/>
    </source>
</evidence>
<dbReference type="NCBIfam" id="TIGR00450">
    <property type="entry name" value="mnmE_trmE_thdF"/>
    <property type="match status" value="1"/>
</dbReference>
<keyword evidence="4 10" id="KW-0479">Metal-binding</keyword>
<keyword evidence="6 10" id="KW-0378">Hydrolase</keyword>
<dbReference type="Pfam" id="PF01926">
    <property type="entry name" value="MMR_HSR1"/>
    <property type="match status" value="1"/>
</dbReference>
<feature type="binding site" evidence="10">
    <location>
        <position position="456"/>
    </location>
    <ligand>
        <name>(6S)-5-formyl-5,6,7,8-tetrahydrofolate</name>
        <dbReference type="ChEBI" id="CHEBI:57457"/>
    </ligand>
</feature>
<evidence type="ECO:0000256" key="1">
    <source>
        <dbReference type="ARBA" id="ARBA00011043"/>
    </source>
</evidence>
<proteinExistence type="inferred from homology"/>
<dbReference type="Gene3D" id="1.20.120.430">
    <property type="entry name" value="tRNA modification GTPase MnmE domain 2"/>
    <property type="match status" value="1"/>
</dbReference>
<keyword evidence="3 10" id="KW-0819">tRNA processing</keyword>
<comment type="similarity">
    <text evidence="1 10 11">Belongs to the TRAFAC class TrmE-Era-EngA-EngB-Septin-like GTPase superfamily. TrmE GTPase family.</text>
</comment>
<protein>
    <recommendedName>
        <fullName evidence="10">tRNA modification GTPase MnmE</fullName>
        <ecNumber evidence="10">3.6.-.-</ecNumber>
    </recommendedName>
</protein>
<evidence type="ECO:0000256" key="7">
    <source>
        <dbReference type="ARBA" id="ARBA00022842"/>
    </source>
</evidence>
<dbReference type="InterPro" id="IPR004520">
    <property type="entry name" value="GTPase_MnmE"/>
</dbReference>
<comment type="subunit">
    <text evidence="10">Homodimer. Heterotetramer of two MnmE and two MnmG subunits.</text>
</comment>
<dbReference type="InterPro" id="IPR006073">
    <property type="entry name" value="GTP-bd"/>
</dbReference>
<dbReference type="GO" id="GO:0003924">
    <property type="term" value="F:GTPase activity"/>
    <property type="evidence" value="ECO:0007669"/>
    <property type="project" value="UniProtKB-UniRule"/>
</dbReference>
<keyword evidence="8 10" id="KW-0630">Potassium</keyword>
<keyword evidence="2 10" id="KW-0963">Cytoplasm</keyword>
<dbReference type="Pfam" id="PF12631">
    <property type="entry name" value="MnmE_helical"/>
    <property type="match status" value="1"/>
</dbReference>
<reference evidence="12 13" key="1">
    <citation type="journal article" date="2019" name="Nat. Med.">
        <title>A library of human gut bacterial isolates paired with longitudinal multiomics data enables mechanistic microbiome research.</title>
        <authorList>
            <person name="Poyet M."/>
            <person name="Groussin M."/>
            <person name="Gibbons S.M."/>
            <person name="Avila-Pacheco J."/>
            <person name="Jiang X."/>
            <person name="Kearney S.M."/>
            <person name="Perrotta A.R."/>
            <person name="Berdy B."/>
            <person name="Zhao S."/>
            <person name="Lieberman T.D."/>
            <person name="Swanson P.K."/>
            <person name="Smith M."/>
            <person name="Roesemann S."/>
            <person name="Alexander J.E."/>
            <person name="Rich S.A."/>
            <person name="Livny J."/>
            <person name="Vlamakis H."/>
            <person name="Clish C."/>
            <person name="Bullock K."/>
            <person name="Deik A."/>
            <person name="Scott J."/>
            <person name="Pierce K.A."/>
            <person name="Xavier R.J."/>
            <person name="Alm E.J."/>
        </authorList>
    </citation>
    <scope>NUCLEOTIDE SEQUENCE [LARGE SCALE GENOMIC DNA]</scope>
    <source>
        <strain evidence="12 13">BIOML-A2</strain>
    </source>
</reference>
<evidence type="ECO:0000256" key="11">
    <source>
        <dbReference type="RuleBase" id="RU003313"/>
    </source>
</evidence>
<evidence type="ECO:0000256" key="2">
    <source>
        <dbReference type="ARBA" id="ARBA00022490"/>
    </source>
</evidence>
<dbReference type="FunFam" id="3.40.50.300:FF:001376">
    <property type="entry name" value="tRNA modification GTPase MnmE"/>
    <property type="match status" value="1"/>
</dbReference>
<feature type="binding site" evidence="10">
    <location>
        <begin position="274"/>
        <end position="277"/>
    </location>
    <ligand>
        <name>GTP</name>
        <dbReference type="ChEBI" id="CHEBI:37565"/>
    </ligand>
</feature>
<evidence type="ECO:0000256" key="3">
    <source>
        <dbReference type="ARBA" id="ARBA00022694"/>
    </source>
</evidence>
<comment type="caution">
    <text evidence="12">The sequence shown here is derived from an EMBL/GenBank/DDBJ whole genome shotgun (WGS) entry which is preliminary data.</text>
</comment>
<evidence type="ECO:0000256" key="10">
    <source>
        <dbReference type="HAMAP-Rule" id="MF_00379"/>
    </source>
</evidence>
<dbReference type="RefSeq" id="WP_009258114.1">
    <property type="nucleotide sequence ID" value="NZ_CP084007.1"/>
</dbReference>
<comment type="cofactor">
    <cofactor evidence="10">
        <name>K(+)</name>
        <dbReference type="ChEBI" id="CHEBI:29103"/>
    </cofactor>
    <text evidence="10">Binds 1 potassium ion per subunit.</text>
</comment>
<dbReference type="GO" id="GO:0005525">
    <property type="term" value="F:GTP binding"/>
    <property type="evidence" value="ECO:0007669"/>
    <property type="project" value="UniProtKB-UniRule"/>
</dbReference>
<dbReference type="GO" id="GO:0005829">
    <property type="term" value="C:cytosol"/>
    <property type="evidence" value="ECO:0007669"/>
    <property type="project" value="TreeGrafter"/>
</dbReference>
<dbReference type="InterPro" id="IPR027417">
    <property type="entry name" value="P-loop_NTPase"/>
</dbReference>
<dbReference type="InterPro" id="IPR025867">
    <property type="entry name" value="MnmE_helical"/>
</dbReference>
<evidence type="ECO:0000313" key="13">
    <source>
        <dbReference type="Proteomes" id="UP000434475"/>
    </source>
</evidence>
<comment type="caution">
    <text evidence="10">Lacks conserved residue(s) required for the propagation of feature annotation.</text>
</comment>
<feature type="binding site" evidence="10">
    <location>
        <position position="234"/>
    </location>
    <ligand>
        <name>Mg(2+)</name>
        <dbReference type="ChEBI" id="CHEBI:18420"/>
    </ligand>
</feature>
<dbReference type="InterPro" id="IPR027368">
    <property type="entry name" value="MnmE_dom2"/>
</dbReference>